<reference evidence="1 2" key="1">
    <citation type="journal article" date="2015" name="Nature">
        <title>rRNA introns, odd ribosomes, and small enigmatic genomes across a large radiation of phyla.</title>
        <authorList>
            <person name="Brown C.T."/>
            <person name="Hug L.A."/>
            <person name="Thomas B.C."/>
            <person name="Sharon I."/>
            <person name="Castelle C.J."/>
            <person name="Singh A."/>
            <person name="Wilkins M.J."/>
            <person name="Williams K.H."/>
            <person name="Banfield J.F."/>
        </authorList>
    </citation>
    <scope>NUCLEOTIDE SEQUENCE [LARGE SCALE GENOMIC DNA]</scope>
</reference>
<proteinExistence type="predicted"/>
<dbReference type="EMBL" id="LCDD01000028">
    <property type="protein sequence ID" value="KKS45803.1"/>
    <property type="molecule type" value="Genomic_DNA"/>
</dbReference>
<gene>
    <name evidence="1" type="ORF">UV09_C0028G0023</name>
</gene>
<dbReference type="Gene3D" id="3.10.450.50">
    <property type="match status" value="1"/>
</dbReference>
<dbReference type="Proteomes" id="UP000034320">
    <property type="component" value="Unassembled WGS sequence"/>
</dbReference>
<organism evidence="1 2">
    <name type="scientific">Candidatus Gottesmanbacteria bacterium GW2011_GWA2_42_18</name>
    <dbReference type="NCBI Taxonomy" id="1618442"/>
    <lineage>
        <taxon>Bacteria</taxon>
        <taxon>Candidatus Gottesmaniibacteriota</taxon>
    </lineage>
</organism>
<name>A0A0G1C843_9BACT</name>
<dbReference type="SUPFAM" id="SSF54427">
    <property type="entry name" value="NTF2-like"/>
    <property type="match status" value="1"/>
</dbReference>
<comment type="caution">
    <text evidence="1">The sequence shown here is derived from an EMBL/GenBank/DDBJ whole genome shotgun (WGS) entry which is preliminary data.</text>
</comment>
<protein>
    <submittedName>
        <fullName evidence="1">Uncharacterized protein</fullName>
    </submittedName>
</protein>
<dbReference type="InterPro" id="IPR032710">
    <property type="entry name" value="NTF2-like_dom_sf"/>
</dbReference>
<evidence type="ECO:0000313" key="1">
    <source>
        <dbReference type="EMBL" id="KKS45803.1"/>
    </source>
</evidence>
<sequence length="122" mass="14358">MKKSAGWNWVNKMGQAWVERNPNTILPLFADRFQYFETPFDKPITDKKVLLALWQEVPASQKDVTFNFEILSEAYNLTIAHFRSVFTRLATGKKTILDGIFLVKLNKYSLCTEFKWCWNTKE</sequence>
<evidence type="ECO:0000313" key="2">
    <source>
        <dbReference type="Proteomes" id="UP000034320"/>
    </source>
</evidence>
<dbReference type="AlphaFoldDB" id="A0A0G1C843"/>
<accession>A0A0G1C843</accession>